<comment type="caution">
    <text evidence="1">The sequence shown here is derived from an EMBL/GenBank/DDBJ whole genome shotgun (WGS) entry which is preliminary data.</text>
</comment>
<gene>
    <name evidence="1" type="ORF">BJ138DRAFT_180025</name>
</gene>
<proteinExistence type="predicted"/>
<accession>A0ACB7ZQZ3</accession>
<dbReference type="EMBL" id="MU269094">
    <property type="protein sequence ID" value="KAH7903252.1"/>
    <property type="molecule type" value="Genomic_DNA"/>
</dbReference>
<protein>
    <submittedName>
        <fullName evidence="1">Uncharacterized protein</fullName>
    </submittedName>
</protein>
<organism evidence="1 2">
    <name type="scientific">Hygrophoropsis aurantiaca</name>
    <dbReference type="NCBI Taxonomy" id="72124"/>
    <lineage>
        <taxon>Eukaryota</taxon>
        <taxon>Fungi</taxon>
        <taxon>Dikarya</taxon>
        <taxon>Basidiomycota</taxon>
        <taxon>Agaricomycotina</taxon>
        <taxon>Agaricomycetes</taxon>
        <taxon>Agaricomycetidae</taxon>
        <taxon>Boletales</taxon>
        <taxon>Coniophorineae</taxon>
        <taxon>Hygrophoropsidaceae</taxon>
        <taxon>Hygrophoropsis</taxon>
    </lineage>
</organism>
<dbReference type="Proteomes" id="UP000790377">
    <property type="component" value="Unassembled WGS sequence"/>
</dbReference>
<evidence type="ECO:0000313" key="2">
    <source>
        <dbReference type="Proteomes" id="UP000790377"/>
    </source>
</evidence>
<keyword evidence="2" id="KW-1185">Reference proteome</keyword>
<name>A0ACB7ZQZ3_9AGAM</name>
<sequence>MDGDQWGKWMKSMYGIKATSEPAVIIADHSRLVYYNKDASGQPIELTSLSILSALEGALDGSIRPKSSENFLEKLIRFFGARLASVEQFVVQHPYYTVLSGFAFLAAIFLALKRALGDELGDLQHDRRYHGKSSRLD</sequence>
<reference evidence="1" key="1">
    <citation type="journal article" date="2021" name="New Phytol.">
        <title>Evolutionary innovations through gain and loss of genes in the ectomycorrhizal Boletales.</title>
        <authorList>
            <person name="Wu G."/>
            <person name="Miyauchi S."/>
            <person name="Morin E."/>
            <person name="Kuo A."/>
            <person name="Drula E."/>
            <person name="Varga T."/>
            <person name="Kohler A."/>
            <person name="Feng B."/>
            <person name="Cao Y."/>
            <person name="Lipzen A."/>
            <person name="Daum C."/>
            <person name="Hundley H."/>
            <person name="Pangilinan J."/>
            <person name="Johnson J."/>
            <person name="Barry K."/>
            <person name="LaButti K."/>
            <person name="Ng V."/>
            <person name="Ahrendt S."/>
            <person name="Min B."/>
            <person name="Choi I.G."/>
            <person name="Park H."/>
            <person name="Plett J.M."/>
            <person name="Magnuson J."/>
            <person name="Spatafora J.W."/>
            <person name="Nagy L.G."/>
            <person name="Henrissat B."/>
            <person name="Grigoriev I.V."/>
            <person name="Yang Z.L."/>
            <person name="Xu J."/>
            <person name="Martin F.M."/>
        </authorList>
    </citation>
    <scope>NUCLEOTIDE SEQUENCE</scope>
    <source>
        <strain evidence="1">ATCC 28755</strain>
    </source>
</reference>
<evidence type="ECO:0000313" key="1">
    <source>
        <dbReference type="EMBL" id="KAH7903252.1"/>
    </source>
</evidence>